<keyword evidence="3" id="KW-1185">Reference proteome</keyword>
<dbReference type="InParanoid" id="A0A316VIW0"/>
<dbReference type="EMBL" id="KZ819603">
    <property type="protein sequence ID" value="PWN35961.1"/>
    <property type="molecule type" value="Genomic_DNA"/>
</dbReference>
<name>A0A316VIW0_9BASI</name>
<comment type="similarity">
    <text evidence="1">Belongs to the perilipin family.</text>
</comment>
<dbReference type="Pfam" id="PF03036">
    <property type="entry name" value="Perilipin"/>
    <property type="match status" value="1"/>
</dbReference>
<accession>A0A316VIW0</accession>
<gene>
    <name evidence="2" type="ORF">FA14DRAFT_160900</name>
</gene>
<sequence length="304" mass="32717">MAAVSATPAATNGASSSKQYGQAIDRITQVPIVAQSLNFAQSTIESHSFLAQPYHFGESVVSSSLKAAEPVTTRLQPQLAFLDAYAVKGLDFAESKFPYPFHATTEKVVSDARQPADQAVAFVHAYLAAAQKAYDERVFAPAKSLYNARVAPAYDSANAHFQELKNQNAYLARATEIVSNLQTNLAKTIDSISSRSKAEGEAGIHRAQGLSNAIFAELERVRGFASSLPAESRKRVSPVIESFNDAYETLAKETRDTSIPPIQRFKNVLTYVREQSLPALQKAIVNPSAAPQANGNGSAVAPKK</sequence>
<dbReference type="RefSeq" id="XP_025356263.1">
    <property type="nucleotide sequence ID" value="XM_025498879.1"/>
</dbReference>
<dbReference type="STRING" id="1280837.A0A316VIW0"/>
<evidence type="ECO:0008006" key="4">
    <source>
        <dbReference type="Google" id="ProtNLM"/>
    </source>
</evidence>
<dbReference type="PANTHER" id="PTHR14024:SF49">
    <property type="entry name" value="LIPID STORAGE DROPLETS SURFACE-BINDING PROTEIN 1"/>
    <property type="match status" value="1"/>
</dbReference>
<evidence type="ECO:0000313" key="2">
    <source>
        <dbReference type="EMBL" id="PWN35961.1"/>
    </source>
</evidence>
<evidence type="ECO:0000313" key="3">
    <source>
        <dbReference type="Proteomes" id="UP000245771"/>
    </source>
</evidence>
<evidence type="ECO:0000256" key="1">
    <source>
        <dbReference type="ARBA" id="ARBA00006311"/>
    </source>
</evidence>
<protein>
    <recommendedName>
        <fullName evidence="4">Lipid droplet-associated perilipin protein</fullName>
    </recommendedName>
</protein>
<organism evidence="2 3">
    <name type="scientific">Meira miltonrushii</name>
    <dbReference type="NCBI Taxonomy" id="1280837"/>
    <lineage>
        <taxon>Eukaryota</taxon>
        <taxon>Fungi</taxon>
        <taxon>Dikarya</taxon>
        <taxon>Basidiomycota</taxon>
        <taxon>Ustilaginomycotina</taxon>
        <taxon>Exobasidiomycetes</taxon>
        <taxon>Exobasidiales</taxon>
        <taxon>Brachybasidiaceae</taxon>
        <taxon>Meira</taxon>
    </lineage>
</organism>
<dbReference type="AlphaFoldDB" id="A0A316VIW0"/>
<dbReference type="PANTHER" id="PTHR14024">
    <property type="entry name" value="PERILIPIN"/>
    <property type="match status" value="1"/>
</dbReference>
<dbReference type="OrthoDB" id="376826at2759"/>
<reference evidence="2 3" key="1">
    <citation type="journal article" date="2018" name="Mol. Biol. Evol.">
        <title>Broad Genomic Sampling Reveals a Smut Pathogenic Ancestry of the Fungal Clade Ustilaginomycotina.</title>
        <authorList>
            <person name="Kijpornyongpan T."/>
            <person name="Mondo S.J."/>
            <person name="Barry K."/>
            <person name="Sandor L."/>
            <person name="Lee J."/>
            <person name="Lipzen A."/>
            <person name="Pangilinan J."/>
            <person name="LaButti K."/>
            <person name="Hainaut M."/>
            <person name="Henrissat B."/>
            <person name="Grigoriev I.V."/>
            <person name="Spatafora J.W."/>
            <person name="Aime M.C."/>
        </authorList>
    </citation>
    <scope>NUCLEOTIDE SEQUENCE [LARGE SCALE GENOMIC DNA]</scope>
    <source>
        <strain evidence="2 3">MCA 3882</strain>
    </source>
</reference>
<dbReference type="GeneID" id="37020660"/>
<dbReference type="InterPro" id="IPR004279">
    <property type="entry name" value="Perilipin"/>
</dbReference>
<dbReference type="Proteomes" id="UP000245771">
    <property type="component" value="Unassembled WGS sequence"/>
</dbReference>
<proteinExistence type="inferred from homology"/>